<dbReference type="EMBL" id="JAACYS010000029">
    <property type="protein sequence ID" value="NCU17651.1"/>
    <property type="molecule type" value="Genomic_DNA"/>
</dbReference>
<name>A0ABX0A2Q9_9BACI</name>
<accession>A0ABX0A2Q9</accession>
<keyword evidence="2" id="KW-0378">Hydrolase</keyword>
<dbReference type="InterPro" id="IPR000639">
    <property type="entry name" value="Epox_hydrolase-like"/>
</dbReference>
<dbReference type="Pfam" id="PF00561">
    <property type="entry name" value="Abhydrolase_1"/>
    <property type="match status" value="1"/>
</dbReference>
<dbReference type="PANTHER" id="PTHR46438:SF11">
    <property type="entry name" value="LIPASE-RELATED"/>
    <property type="match status" value="1"/>
</dbReference>
<protein>
    <submittedName>
        <fullName evidence="2">Alpha/beta hydrolase</fullName>
    </submittedName>
</protein>
<dbReference type="PRINTS" id="PR00111">
    <property type="entry name" value="ABHYDROLASE"/>
</dbReference>
<evidence type="ECO:0000313" key="3">
    <source>
        <dbReference type="Proteomes" id="UP000743899"/>
    </source>
</evidence>
<dbReference type="GO" id="GO:0016787">
    <property type="term" value="F:hydrolase activity"/>
    <property type="evidence" value="ECO:0007669"/>
    <property type="project" value="UniProtKB-KW"/>
</dbReference>
<sequence length="286" mass="32560">MPTTIDNGKPVNRKQYSQISKINGIDLYYEVYPNLNANKTLFLIHGFLASSFSFRYIIPELMKQYHIIAVDIPPFGRSGKDLKYTFSYKNIAATFIQLIHKLQLKNVSLIGHSMGGQIGLYMALQQPEIFDKIILFASSGYLQQVRKSLIFLSYLPFAHIFVKKKLVDSGGVEGNLLKVVYDKNQITEGMIKGYLEPYIENDAIFHALAKFSRDREGDLSKEDLNKIHIPCLLVWGAHDRIVPLQVGKRLNQDLPNSELVVLEKTGHLTPEEKPDETCRLIKEFVG</sequence>
<gene>
    <name evidence="2" type="ORF">GW534_07760</name>
</gene>
<dbReference type="InterPro" id="IPR000073">
    <property type="entry name" value="AB_hydrolase_1"/>
</dbReference>
<dbReference type="PANTHER" id="PTHR46438">
    <property type="entry name" value="ALPHA/BETA-HYDROLASES SUPERFAMILY PROTEIN"/>
    <property type="match status" value="1"/>
</dbReference>
<feature type="domain" description="AB hydrolase-1" evidence="1">
    <location>
        <begin position="40"/>
        <end position="274"/>
    </location>
</feature>
<dbReference type="InterPro" id="IPR029058">
    <property type="entry name" value="AB_hydrolase_fold"/>
</dbReference>
<evidence type="ECO:0000259" key="1">
    <source>
        <dbReference type="Pfam" id="PF00561"/>
    </source>
</evidence>
<comment type="caution">
    <text evidence="2">The sequence shown here is derived from an EMBL/GenBank/DDBJ whole genome shotgun (WGS) entry which is preliminary data.</text>
</comment>
<evidence type="ECO:0000313" key="2">
    <source>
        <dbReference type="EMBL" id="NCU17651.1"/>
    </source>
</evidence>
<dbReference type="RefSeq" id="WP_161920481.1">
    <property type="nucleotide sequence ID" value="NZ_JAACYS010000029.1"/>
</dbReference>
<organism evidence="2 3">
    <name type="scientific">Pallidibacillus pasinlerensis</name>
    <dbReference type="NCBI Taxonomy" id="2703818"/>
    <lineage>
        <taxon>Bacteria</taxon>
        <taxon>Bacillati</taxon>
        <taxon>Bacillota</taxon>
        <taxon>Bacilli</taxon>
        <taxon>Bacillales</taxon>
        <taxon>Bacillaceae</taxon>
        <taxon>Pallidibacillus</taxon>
    </lineage>
</organism>
<dbReference type="Gene3D" id="3.40.50.1820">
    <property type="entry name" value="alpha/beta hydrolase"/>
    <property type="match status" value="1"/>
</dbReference>
<dbReference type="PRINTS" id="PR00412">
    <property type="entry name" value="EPOXHYDRLASE"/>
</dbReference>
<reference evidence="2 3" key="1">
    <citation type="submission" date="2020-01" db="EMBL/GenBank/DDBJ databases">
        <title>A novel Bacillus sp. from Pasinler.</title>
        <authorList>
            <person name="Adiguzel A."/>
            <person name="Ay H."/>
            <person name="Baltaci M.O."/>
        </authorList>
    </citation>
    <scope>NUCLEOTIDE SEQUENCE [LARGE SCALE GENOMIC DNA]</scope>
    <source>
        <strain evidence="2 3">P1</strain>
    </source>
</reference>
<proteinExistence type="predicted"/>
<dbReference type="Proteomes" id="UP000743899">
    <property type="component" value="Unassembled WGS sequence"/>
</dbReference>
<dbReference type="SUPFAM" id="SSF53474">
    <property type="entry name" value="alpha/beta-Hydrolases"/>
    <property type="match status" value="1"/>
</dbReference>
<keyword evidence="3" id="KW-1185">Reference proteome</keyword>